<dbReference type="Proteomes" id="UP001062846">
    <property type="component" value="Chromosome 1"/>
</dbReference>
<gene>
    <name evidence="1" type="ORF">RHMOL_Rhmol01G0215800</name>
</gene>
<evidence type="ECO:0000313" key="1">
    <source>
        <dbReference type="EMBL" id="KAI8572649.1"/>
    </source>
</evidence>
<sequence>MPPGLPEQRVQGLPCPLRPAKGHILLRINQRMMMSGRNKKRLTRVQPCNLKLKRAMQSLMCAQLYISDVDRRTKVQQQLVERYKKQLDGSELERGKLAE</sequence>
<comment type="caution">
    <text evidence="1">The sequence shown here is derived from an EMBL/GenBank/DDBJ whole genome shotgun (WGS) entry which is preliminary data.</text>
</comment>
<dbReference type="EMBL" id="CM046388">
    <property type="protein sequence ID" value="KAI8572649.1"/>
    <property type="molecule type" value="Genomic_DNA"/>
</dbReference>
<name>A0ACC0Q5V3_RHOML</name>
<organism evidence="1 2">
    <name type="scientific">Rhododendron molle</name>
    <name type="common">Chinese azalea</name>
    <name type="synonym">Azalea mollis</name>
    <dbReference type="NCBI Taxonomy" id="49168"/>
    <lineage>
        <taxon>Eukaryota</taxon>
        <taxon>Viridiplantae</taxon>
        <taxon>Streptophyta</taxon>
        <taxon>Embryophyta</taxon>
        <taxon>Tracheophyta</taxon>
        <taxon>Spermatophyta</taxon>
        <taxon>Magnoliopsida</taxon>
        <taxon>eudicotyledons</taxon>
        <taxon>Gunneridae</taxon>
        <taxon>Pentapetalae</taxon>
        <taxon>asterids</taxon>
        <taxon>Ericales</taxon>
        <taxon>Ericaceae</taxon>
        <taxon>Ericoideae</taxon>
        <taxon>Rhodoreae</taxon>
        <taxon>Rhododendron</taxon>
    </lineage>
</organism>
<reference evidence="1" key="1">
    <citation type="submission" date="2022-02" db="EMBL/GenBank/DDBJ databases">
        <title>Plant Genome Project.</title>
        <authorList>
            <person name="Zhang R.-G."/>
        </authorList>
    </citation>
    <scope>NUCLEOTIDE SEQUENCE</scope>
    <source>
        <strain evidence="1">AT1</strain>
    </source>
</reference>
<evidence type="ECO:0000313" key="2">
    <source>
        <dbReference type="Proteomes" id="UP001062846"/>
    </source>
</evidence>
<keyword evidence="2" id="KW-1185">Reference proteome</keyword>
<protein>
    <submittedName>
        <fullName evidence="1">Uncharacterized protein</fullName>
    </submittedName>
</protein>
<proteinExistence type="predicted"/>
<accession>A0ACC0Q5V3</accession>